<dbReference type="Ensembl" id="ENSCPRT00005008491.1">
    <property type="protein sequence ID" value="ENSCPRP00005007250.1"/>
    <property type="gene ID" value="ENSCPRG00005005137.1"/>
</dbReference>
<dbReference type="GO" id="GO:0005184">
    <property type="term" value="F:neuropeptide hormone activity"/>
    <property type="evidence" value="ECO:0007669"/>
    <property type="project" value="TreeGrafter"/>
</dbReference>
<reference evidence="5" key="2">
    <citation type="submission" date="2025-09" db="UniProtKB">
        <authorList>
            <consortium name="Ensembl"/>
        </authorList>
    </citation>
    <scope>IDENTIFICATION</scope>
</reference>
<dbReference type="Proteomes" id="UP000594220">
    <property type="component" value="Unplaced"/>
</dbReference>
<keyword evidence="3" id="KW-0964">Secreted</keyword>
<evidence type="ECO:0000256" key="2">
    <source>
        <dbReference type="ARBA" id="ARBA00010012"/>
    </source>
</evidence>
<keyword evidence="4" id="KW-0027">Amidation</keyword>
<dbReference type="PROSITE" id="PS00257">
    <property type="entry name" value="BOMBESIN"/>
    <property type="match status" value="1"/>
</dbReference>
<dbReference type="GO" id="GO:0007218">
    <property type="term" value="P:neuropeptide signaling pathway"/>
    <property type="evidence" value="ECO:0007669"/>
    <property type="project" value="InterPro"/>
</dbReference>
<dbReference type="GeneTree" id="ENSGT00940000154470"/>
<dbReference type="Pfam" id="PF02044">
    <property type="entry name" value="Bombesin"/>
    <property type="match status" value="1"/>
</dbReference>
<dbReference type="OMA" id="ELITQEM"/>
<evidence type="ECO:0000313" key="5">
    <source>
        <dbReference type="Ensembl" id="ENSCPRP00005007250.1"/>
    </source>
</evidence>
<sequence length="144" mass="15864">MSAVPASRLLQMGVLGYLLLFSFISFTSSVRVDFTEHWNKAAKIKVNPRGNLWATGHFMGKKSISGPSHLESPEDAAISSVPMAFSPSLRAILEDMKELLTRELLKILLQERILDENQGKHDLADQGRSLTPSPGAAACRRWGC</sequence>
<dbReference type="GO" id="GO:0005576">
    <property type="term" value="C:extracellular region"/>
    <property type="evidence" value="ECO:0007669"/>
    <property type="project" value="UniProtKB-SubCell"/>
</dbReference>
<reference evidence="5" key="1">
    <citation type="submission" date="2025-08" db="UniProtKB">
        <authorList>
            <consortium name="Ensembl"/>
        </authorList>
    </citation>
    <scope>IDENTIFICATION</scope>
</reference>
<protein>
    <submittedName>
        <fullName evidence="5">Neuromedin B</fullName>
    </submittedName>
</protein>
<evidence type="ECO:0000256" key="4">
    <source>
        <dbReference type="ARBA" id="ARBA00022815"/>
    </source>
</evidence>
<dbReference type="PANTHER" id="PTHR16866">
    <property type="entry name" value="GASTRIN-RELEASING PEPTIDE"/>
    <property type="match status" value="1"/>
</dbReference>
<evidence type="ECO:0000256" key="1">
    <source>
        <dbReference type="ARBA" id="ARBA00004613"/>
    </source>
</evidence>
<comment type="subcellular location">
    <subcellularLocation>
        <location evidence="1">Secreted</location>
    </subcellularLocation>
</comment>
<name>A0A7M4FTX8_CROPO</name>
<dbReference type="GO" id="GO:0043005">
    <property type="term" value="C:neuron projection"/>
    <property type="evidence" value="ECO:0007669"/>
    <property type="project" value="TreeGrafter"/>
</dbReference>
<dbReference type="GO" id="GO:0031710">
    <property type="term" value="F:neuromedin B receptor binding"/>
    <property type="evidence" value="ECO:0007669"/>
    <property type="project" value="TreeGrafter"/>
</dbReference>
<dbReference type="GO" id="GO:0046887">
    <property type="term" value="P:positive regulation of hormone secretion"/>
    <property type="evidence" value="ECO:0007669"/>
    <property type="project" value="TreeGrafter"/>
</dbReference>
<evidence type="ECO:0000256" key="3">
    <source>
        <dbReference type="ARBA" id="ARBA00022525"/>
    </source>
</evidence>
<proteinExistence type="inferred from homology"/>
<organism evidence="5 6">
    <name type="scientific">Crocodylus porosus</name>
    <name type="common">Saltwater crocodile</name>
    <name type="synonym">Estuarine crocodile</name>
    <dbReference type="NCBI Taxonomy" id="8502"/>
    <lineage>
        <taxon>Eukaryota</taxon>
        <taxon>Metazoa</taxon>
        <taxon>Chordata</taxon>
        <taxon>Craniata</taxon>
        <taxon>Vertebrata</taxon>
        <taxon>Euteleostomi</taxon>
        <taxon>Archelosauria</taxon>
        <taxon>Archosauria</taxon>
        <taxon>Crocodylia</taxon>
        <taxon>Longirostres</taxon>
        <taxon>Crocodylidae</taxon>
        <taxon>Crocodylus</taxon>
    </lineage>
</organism>
<gene>
    <name evidence="5" type="primary">NMB</name>
</gene>
<evidence type="ECO:0000313" key="6">
    <source>
        <dbReference type="Proteomes" id="UP000594220"/>
    </source>
</evidence>
<dbReference type="InterPro" id="IPR000874">
    <property type="entry name" value="Bombesin"/>
</dbReference>
<dbReference type="AlphaFoldDB" id="A0A7M4FTX8"/>
<accession>A0A7M4FTX8</accession>
<keyword evidence="6" id="KW-1185">Reference proteome</keyword>
<dbReference type="PANTHER" id="PTHR16866:SF3">
    <property type="entry name" value="NEUROMEDIN-B"/>
    <property type="match status" value="1"/>
</dbReference>
<comment type="similarity">
    <text evidence="2">Belongs to the bombesin/neuromedin-B/ranatensin family.</text>
</comment>